<proteinExistence type="predicted"/>
<name>W6ZYQ8_9APIC</name>
<reference evidence="1 2" key="1">
    <citation type="submission" date="2013-02" db="EMBL/GenBank/DDBJ databases">
        <title>The Genome Sequence of Plasmodium inui San Antonio 1.</title>
        <authorList>
            <consortium name="The Broad Institute Genome Sequencing Platform"/>
            <consortium name="The Broad Institute Genome Sequencing Center for Infectious Disease"/>
            <person name="Neafsey D."/>
            <person name="Cheeseman I."/>
            <person name="Volkman S."/>
            <person name="Adams J."/>
            <person name="Walker B."/>
            <person name="Young S.K."/>
            <person name="Zeng Q."/>
            <person name="Gargeya S."/>
            <person name="Fitzgerald M."/>
            <person name="Haas B."/>
            <person name="Abouelleil A."/>
            <person name="Alvarado L."/>
            <person name="Arachchi H.M."/>
            <person name="Berlin A.M."/>
            <person name="Chapman S.B."/>
            <person name="Dewar J."/>
            <person name="Goldberg J."/>
            <person name="Griggs A."/>
            <person name="Gujja S."/>
            <person name="Hansen M."/>
            <person name="Howarth C."/>
            <person name="Imamovic A."/>
            <person name="Larimer J."/>
            <person name="McCowan C."/>
            <person name="Murphy C."/>
            <person name="Neiman D."/>
            <person name="Pearson M."/>
            <person name="Priest M."/>
            <person name="Roberts A."/>
            <person name="Saif S."/>
            <person name="Shea T."/>
            <person name="Sisk P."/>
            <person name="Sykes S."/>
            <person name="Wortman J."/>
            <person name="Nusbaum C."/>
            <person name="Birren B."/>
        </authorList>
    </citation>
    <scope>NUCLEOTIDE SEQUENCE [LARGE SCALE GENOMIC DNA]</scope>
    <source>
        <strain evidence="1 2">San Antonio 1</strain>
    </source>
</reference>
<protein>
    <submittedName>
        <fullName evidence="1">Uncharacterized protein</fullName>
    </submittedName>
</protein>
<dbReference type="Proteomes" id="UP000030640">
    <property type="component" value="Unassembled WGS sequence"/>
</dbReference>
<dbReference type="EMBL" id="KI965498">
    <property type="protein sequence ID" value="EUD64488.1"/>
    <property type="molecule type" value="Genomic_DNA"/>
</dbReference>
<dbReference type="GeneID" id="20040402"/>
<accession>W6ZYQ8</accession>
<dbReference type="VEuPathDB" id="PlasmoDB:C922_05128"/>
<sequence length="118" mass="13724">MILRVIDTSHTTVHFEGRYNPNKSIINITVLLVQAYFIKKSTTDIVQLMKLHKDGDNAIHRILNIRIFIMKQHLKVQLSMITLEVMEIVMLLGLPYDNTMNISRLGTFENPDTLVRFK</sequence>
<organism evidence="1 2">
    <name type="scientific">Plasmodium inui San Antonio 1</name>
    <dbReference type="NCBI Taxonomy" id="1237626"/>
    <lineage>
        <taxon>Eukaryota</taxon>
        <taxon>Sar</taxon>
        <taxon>Alveolata</taxon>
        <taxon>Apicomplexa</taxon>
        <taxon>Aconoidasida</taxon>
        <taxon>Haemosporida</taxon>
        <taxon>Plasmodiidae</taxon>
        <taxon>Plasmodium</taxon>
        <taxon>Plasmodium (Plasmodium)</taxon>
    </lineage>
</organism>
<dbReference type="AlphaFoldDB" id="W6ZYQ8"/>
<gene>
    <name evidence="1" type="ORF">C922_05128</name>
</gene>
<keyword evidence="2" id="KW-1185">Reference proteome</keyword>
<dbReference type="RefSeq" id="XP_008818922.1">
    <property type="nucleotide sequence ID" value="XM_008820700.1"/>
</dbReference>
<evidence type="ECO:0000313" key="1">
    <source>
        <dbReference type="EMBL" id="EUD64488.1"/>
    </source>
</evidence>
<evidence type="ECO:0000313" key="2">
    <source>
        <dbReference type="Proteomes" id="UP000030640"/>
    </source>
</evidence>